<dbReference type="KEGG" id="salh:HMF8227_01242"/>
<dbReference type="Pfam" id="PF02811">
    <property type="entry name" value="PHP"/>
    <property type="match status" value="1"/>
</dbReference>
<evidence type="ECO:0000313" key="3">
    <source>
        <dbReference type="Proteomes" id="UP000245728"/>
    </source>
</evidence>
<dbReference type="GO" id="GO:0004534">
    <property type="term" value="F:5'-3' RNA exonuclease activity"/>
    <property type="evidence" value="ECO:0007669"/>
    <property type="project" value="TreeGrafter"/>
</dbReference>
<dbReference type="CDD" id="cd07438">
    <property type="entry name" value="PHP_HisPPase_AMP"/>
    <property type="match status" value="1"/>
</dbReference>
<dbReference type="GO" id="GO:0035312">
    <property type="term" value="F:5'-3' DNA exonuclease activity"/>
    <property type="evidence" value="ECO:0007669"/>
    <property type="project" value="TreeGrafter"/>
</dbReference>
<keyword evidence="3" id="KW-1185">Reference proteome</keyword>
<dbReference type="InterPro" id="IPR004013">
    <property type="entry name" value="PHP_dom"/>
</dbReference>
<feature type="domain" description="Polymerase/histidinol phosphatase N-terminal" evidence="1">
    <location>
        <begin position="10"/>
        <end position="77"/>
    </location>
</feature>
<dbReference type="PANTHER" id="PTHR42924:SF3">
    <property type="entry name" value="POLYMERASE_HISTIDINOL PHOSPHATASE N-TERMINAL DOMAIN-CONTAINING PROTEIN"/>
    <property type="match status" value="1"/>
</dbReference>
<dbReference type="InterPro" id="IPR003141">
    <property type="entry name" value="Pol/His_phosphatase_N"/>
</dbReference>
<organism evidence="2 3">
    <name type="scientific">Saliniradius amylolyticus</name>
    <dbReference type="NCBI Taxonomy" id="2183582"/>
    <lineage>
        <taxon>Bacteria</taxon>
        <taxon>Pseudomonadati</taxon>
        <taxon>Pseudomonadota</taxon>
        <taxon>Gammaproteobacteria</taxon>
        <taxon>Alteromonadales</taxon>
        <taxon>Alteromonadaceae</taxon>
        <taxon>Saliniradius</taxon>
    </lineage>
</organism>
<evidence type="ECO:0000313" key="2">
    <source>
        <dbReference type="EMBL" id="AWL11723.1"/>
    </source>
</evidence>
<dbReference type="Proteomes" id="UP000245728">
    <property type="component" value="Chromosome"/>
</dbReference>
<gene>
    <name evidence="2" type="ORF">HMF8227_01242</name>
</gene>
<evidence type="ECO:0000259" key="1">
    <source>
        <dbReference type="SMART" id="SM00481"/>
    </source>
</evidence>
<dbReference type="Gene3D" id="1.10.150.650">
    <property type="match status" value="1"/>
</dbReference>
<dbReference type="InterPro" id="IPR016195">
    <property type="entry name" value="Pol/histidinol_Pase-like"/>
</dbReference>
<protein>
    <submittedName>
        <fullName evidence="2">5'-3' exoribonuclease</fullName>
    </submittedName>
</protein>
<sequence length="285" mass="32013">MRDKQTLMKIDLHSHTHYSDGSLSPEELVLRAHNHQLDVLAITDHDSTAGLEEAQACQAGQKRSLQLIPGVEISTRWHGFDIHVLGLNIDPAHPVLTQRLAEQSERRDERAQKIGEKLAKMGFESVYEDAVRLAGVGQVTRAHFARALINAGIVSDFDAAFRRYLGKGKRAHVTPQWPEIPEAIDWIHAAGGDAVLAHPARYDLSAKWLRRLIVYFKDCGGDGLEVLHPGLSPDRRRQMASYAREYDLKASAGSDFHHPSRWTELGKNLSFAEDLVPIWQNWSIN</sequence>
<dbReference type="Gene3D" id="3.20.20.140">
    <property type="entry name" value="Metal-dependent hydrolases"/>
    <property type="match status" value="1"/>
</dbReference>
<proteinExistence type="predicted"/>
<dbReference type="PANTHER" id="PTHR42924">
    <property type="entry name" value="EXONUCLEASE"/>
    <property type="match status" value="1"/>
</dbReference>
<dbReference type="InterPro" id="IPR052018">
    <property type="entry name" value="PHP_domain"/>
</dbReference>
<name>A0A2S2E259_9ALTE</name>
<dbReference type="SUPFAM" id="SSF89550">
    <property type="entry name" value="PHP domain-like"/>
    <property type="match status" value="1"/>
</dbReference>
<accession>A0A2S2E259</accession>
<reference evidence="2 3" key="1">
    <citation type="submission" date="2018-05" db="EMBL/GenBank/DDBJ databases">
        <title>Salinimonas sp. HMF8227 Genome sequencing and assembly.</title>
        <authorList>
            <person name="Kang H."/>
            <person name="Kang J."/>
            <person name="Cha I."/>
            <person name="Kim H."/>
            <person name="Joh K."/>
        </authorList>
    </citation>
    <scope>NUCLEOTIDE SEQUENCE [LARGE SCALE GENOMIC DNA]</scope>
    <source>
        <strain evidence="2 3">HMF8227</strain>
    </source>
</reference>
<dbReference type="EMBL" id="CP029347">
    <property type="protein sequence ID" value="AWL11723.1"/>
    <property type="molecule type" value="Genomic_DNA"/>
</dbReference>
<dbReference type="AlphaFoldDB" id="A0A2S2E259"/>
<dbReference type="SMART" id="SM00481">
    <property type="entry name" value="POLIIIAc"/>
    <property type="match status" value="1"/>
</dbReference>